<accession>A0ABY4WIH6</accession>
<feature type="coiled-coil region" evidence="1">
    <location>
        <begin position="69"/>
        <end position="99"/>
    </location>
</feature>
<organism evidence="2 3">
    <name type="scientific">Brevibacillus ruminantium</name>
    <dbReference type="NCBI Taxonomy" id="2950604"/>
    <lineage>
        <taxon>Bacteria</taxon>
        <taxon>Bacillati</taxon>
        <taxon>Bacillota</taxon>
        <taxon>Bacilli</taxon>
        <taxon>Bacillales</taxon>
        <taxon>Paenibacillaceae</taxon>
        <taxon>Brevibacillus</taxon>
    </lineage>
</organism>
<evidence type="ECO:0000313" key="3">
    <source>
        <dbReference type="Proteomes" id="UP001056500"/>
    </source>
</evidence>
<keyword evidence="1" id="KW-0175">Coiled coil</keyword>
<sequence>MYLGYRKESDTKARVVLIHDFPSELPEDLIAAGVLVDSLPEPERVPGKRADLYINPETSELWYEYADIINPDQERIDRLEKENAELKKSNLDAQEAILELYEMITGK</sequence>
<gene>
    <name evidence="2" type="ORF">NDK47_24000</name>
</gene>
<dbReference type="RefSeq" id="WP_251872253.1">
    <property type="nucleotide sequence ID" value="NZ_CP098755.1"/>
</dbReference>
<reference evidence="2" key="1">
    <citation type="submission" date="2022-06" db="EMBL/GenBank/DDBJ databases">
        <title>Genome sequencing of Brevibacillus sp. BB3-R1.</title>
        <authorList>
            <person name="Heo J."/>
            <person name="Lee D."/>
            <person name="Won M."/>
            <person name="Han B.-H."/>
            <person name="Hong S.-B."/>
            <person name="Kwon S.-W."/>
        </authorList>
    </citation>
    <scope>NUCLEOTIDE SEQUENCE</scope>
    <source>
        <strain evidence="2">BB3-R1</strain>
    </source>
</reference>
<name>A0ABY4WIH6_9BACL</name>
<keyword evidence="3" id="KW-1185">Reference proteome</keyword>
<evidence type="ECO:0000313" key="2">
    <source>
        <dbReference type="EMBL" id="USG65149.1"/>
    </source>
</evidence>
<evidence type="ECO:0000256" key="1">
    <source>
        <dbReference type="SAM" id="Coils"/>
    </source>
</evidence>
<proteinExistence type="predicted"/>
<dbReference type="Proteomes" id="UP001056500">
    <property type="component" value="Chromosome"/>
</dbReference>
<dbReference type="EMBL" id="CP098755">
    <property type="protein sequence ID" value="USG65149.1"/>
    <property type="molecule type" value="Genomic_DNA"/>
</dbReference>
<protein>
    <submittedName>
        <fullName evidence="2">Uncharacterized protein</fullName>
    </submittedName>
</protein>